<reference evidence="2" key="1">
    <citation type="submission" date="2025-08" db="UniProtKB">
        <authorList>
            <consortium name="RefSeq"/>
        </authorList>
    </citation>
    <scope>IDENTIFICATION</scope>
    <source>
        <tissue evidence="2">Tentacle</tissue>
    </source>
</reference>
<keyword evidence="1" id="KW-1185">Reference proteome</keyword>
<gene>
    <name evidence="2" type="primary">LOC116299308</name>
</gene>
<organism evidence="1 2">
    <name type="scientific">Actinia tenebrosa</name>
    <name type="common">Australian red waratah sea anemone</name>
    <dbReference type="NCBI Taxonomy" id="6105"/>
    <lineage>
        <taxon>Eukaryota</taxon>
        <taxon>Metazoa</taxon>
        <taxon>Cnidaria</taxon>
        <taxon>Anthozoa</taxon>
        <taxon>Hexacorallia</taxon>
        <taxon>Actiniaria</taxon>
        <taxon>Actiniidae</taxon>
        <taxon>Actinia</taxon>
    </lineage>
</organism>
<evidence type="ECO:0000313" key="2">
    <source>
        <dbReference type="RefSeq" id="XP_031563805.1"/>
    </source>
</evidence>
<dbReference type="AlphaFoldDB" id="A0A6P8IDW1"/>
<dbReference type="GeneID" id="116299308"/>
<sequence length="164" mass="19706">MRQFFMSLRRECFIVILVSCEFQESHEGKRAEKSAFSTNREKSAIHQMWRQKRLLKTAKMTVKKESLDVEEKTFARRMIFYLESLVSLAEDSSRVEGERLRRKLKMLRVFQEVVKQERTKRNFNAQFLHLFSFQKMYTLLRFRLKGFVLLRVECTLVARGTLIP</sequence>
<proteinExistence type="predicted"/>
<accession>A0A6P8IDW1</accession>
<evidence type="ECO:0000313" key="1">
    <source>
        <dbReference type="Proteomes" id="UP000515163"/>
    </source>
</evidence>
<dbReference type="RefSeq" id="XP_031563805.1">
    <property type="nucleotide sequence ID" value="XM_031707945.1"/>
</dbReference>
<dbReference type="InParanoid" id="A0A6P8IDW1"/>
<protein>
    <submittedName>
        <fullName evidence="2">Uncharacterized protein LOC116299308 isoform X1</fullName>
    </submittedName>
</protein>
<dbReference type="Proteomes" id="UP000515163">
    <property type="component" value="Unplaced"/>
</dbReference>
<name>A0A6P8IDW1_ACTTE</name>
<dbReference type="KEGG" id="aten:116299308"/>